<dbReference type="InterPro" id="IPR057191">
    <property type="entry name" value="DUF7869"/>
</dbReference>
<sequence>MMTSRGQKILQITLAQAQCNEISEKPAITSHFPENAFVDANTEEAEIVMEIYPATNNVTDIPQENLKVLATGCGNASEDIIALNNDVYNTIFFSKNNVSSSISEEILRENIDESKVPENSPEHFVQSSRNDKNNEFETTSNIIFQHNDDGPHYRAAEVDASVLHKEVYTEAEDPSYLPDESSDTNELEEQEEEVVEILDIKGKKRKRNIANWKKNIRKQKKAAGEEYLSATNKLIGKNEMRPPCRDECRKQCKQNISVESRALIHLQFWNGTIELDQKRQFIASCIEEVPVERVRARTGSRAGKRMTSLKYFFSVNGKRLSVCRTYFLNTLNISQTTVRNALLKRQLGGIVTPDQRGKHEPSNKIAANVRNDIREHIQKFPCVESHYSRNKSQRMYLGSHLNISIMYRCFYEECVERQIPKEYIPKQWLYNEIFNSEFNLAFKEPGNDTCDTCDGYVIKLKESVSLEERLELQTNYDSHLFDADHRYKLKRLDKETSKTEANTKILSVDLQKCLPTPLLTNAQSFYSIKLWTFNYTVYDAIEKLGYCFTWDESIARRGGNEMASCILKYINLNVKESVERIVIWSDNCPSQNRNIQMIMCYLSILKLKPSIKCIEHKYLLRGHTHMEVDTIHARRERQKKASSQFSLITPWDWQQLFRLCDNKLEVAEMETMDFKNFTLLSEDSGFHFQNNKKTITNQNFLISKVVHMKFLAESPGVLHFKTNFNQENFEQVDFNRAAKRLPRKGKCIGNSKEVVPNTNLILKPIRNLFRLKNITTCRTY</sequence>
<dbReference type="PANTHER" id="PTHR10773:SF19">
    <property type="match status" value="1"/>
</dbReference>
<dbReference type="PANTHER" id="PTHR10773">
    <property type="entry name" value="DNA-DIRECTED RNA POLYMERASES I, II, AND III SUBUNIT RPABC2"/>
    <property type="match status" value="1"/>
</dbReference>
<proteinExistence type="predicted"/>
<evidence type="ECO:0000313" key="5">
    <source>
        <dbReference type="RefSeq" id="XP_028147092.1"/>
    </source>
</evidence>
<gene>
    <name evidence="3 4 5" type="primary">LOC114340540</name>
</gene>
<accession>A0A6P7GTE0</accession>
<feature type="compositionally biased region" description="Acidic residues" evidence="1">
    <location>
        <begin position="180"/>
        <end position="190"/>
    </location>
</feature>
<protein>
    <submittedName>
        <fullName evidence="3 4">Uncharacterized protein LOC114340540 isoform X1</fullName>
    </submittedName>
</protein>
<dbReference type="RefSeq" id="XP_028147090.1">
    <property type="nucleotide sequence ID" value="XM_028291289.1"/>
</dbReference>
<evidence type="ECO:0000313" key="4">
    <source>
        <dbReference type="RefSeq" id="XP_028147091.1"/>
    </source>
</evidence>
<evidence type="ECO:0000313" key="3">
    <source>
        <dbReference type="RefSeq" id="XP_028147090.1"/>
    </source>
</evidence>
<feature type="domain" description="DUF7869" evidence="2">
    <location>
        <begin position="548"/>
        <end position="639"/>
    </location>
</feature>
<evidence type="ECO:0000256" key="1">
    <source>
        <dbReference type="SAM" id="MobiDB-lite"/>
    </source>
</evidence>
<name>A0A6P7GTE0_DIAVI</name>
<dbReference type="RefSeq" id="XP_028147092.1">
    <property type="nucleotide sequence ID" value="XM_028291291.1"/>
</dbReference>
<evidence type="ECO:0000259" key="2">
    <source>
        <dbReference type="Pfam" id="PF25273"/>
    </source>
</evidence>
<feature type="region of interest" description="Disordered" evidence="1">
    <location>
        <begin position="170"/>
        <end position="190"/>
    </location>
</feature>
<organism evidence="3">
    <name type="scientific">Diabrotica virgifera virgifera</name>
    <name type="common">western corn rootworm</name>
    <dbReference type="NCBI Taxonomy" id="50390"/>
    <lineage>
        <taxon>Eukaryota</taxon>
        <taxon>Metazoa</taxon>
        <taxon>Ecdysozoa</taxon>
        <taxon>Arthropoda</taxon>
        <taxon>Hexapoda</taxon>
        <taxon>Insecta</taxon>
        <taxon>Pterygota</taxon>
        <taxon>Neoptera</taxon>
        <taxon>Endopterygota</taxon>
        <taxon>Coleoptera</taxon>
        <taxon>Polyphaga</taxon>
        <taxon>Cucujiformia</taxon>
        <taxon>Chrysomeloidea</taxon>
        <taxon>Chrysomelidae</taxon>
        <taxon>Galerucinae</taxon>
        <taxon>Diabroticina</taxon>
        <taxon>Diabroticites</taxon>
        <taxon>Diabrotica</taxon>
    </lineage>
</organism>
<dbReference type="AlphaFoldDB" id="A0A6P7GTE0"/>
<reference evidence="3 4" key="1">
    <citation type="submission" date="2025-04" db="UniProtKB">
        <authorList>
            <consortium name="RefSeq"/>
        </authorList>
    </citation>
    <scope>IDENTIFICATION</scope>
    <source>
        <tissue evidence="3 4">Whole insect</tissue>
    </source>
</reference>
<dbReference type="RefSeq" id="XP_028147091.1">
    <property type="nucleotide sequence ID" value="XM_028291290.1"/>
</dbReference>
<dbReference type="Pfam" id="PF25273">
    <property type="entry name" value="DUF7869"/>
    <property type="match status" value="1"/>
</dbReference>